<protein>
    <submittedName>
        <fullName evidence="2">Uncharacterized protein</fullName>
    </submittedName>
</protein>
<dbReference type="STRING" id="767916.AWB91_19710"/>
<gene>
    <name evidence="2" type="ORF">AWB90_01885</name>
</gene>
<evidence type="ECO:0000313" key="2">
    <source>
        <dbReference type="EMBL" id="ORW53869.1"/>
    </source>
</evidence>
<evidence type="ECO:0000256" key="1">
    <source>
        <dbReference type="SAM" id="MobiDB-lite"/>
    </source>
</evidence>
<dbReference type="Proteomes" id="UP000193285">
    <property type="component" value="Unassembled WGS sequence"/>
</dbReference>
<feature type="region of interest" description="Disordered" evidence="1">
    <location>
        <begin position="32"/>
        <end position="55"/>
    </location>
</feature>
<dbReference type="RefSeq" id="WP_085243833.1">
    <property type="nucleotide sequence ID" value="NZ_LQPN01000006.1"/>
</dbReference>
<dbReference type="EMBL" id="LQPN01000006">
    <property type="protein sequence ID" value="ORW53869.1"/>
    <property type="molecule type" value="Genomic_DNA"/>
</dbReference>
<proteinExistence type="predicted"/>
<name>A0A1X2AS10_9MYCO</name>
<dbReference type="AlphaFoldDB" id="A0A1X2AS10"/>
<organism evidence="2 3">
    <name type="scientific">Mycobacterium paraense</name>
    <dbReference type="NCBI Taxonomy" id="767916"/>
    <lineage>
        <taxon>Bacteria</taxon>
        <taxon>Bacillati</taxon>
        <taxon>Actinomycetota</taxon>
        <taxon>Actinomycetes</taxon>
        <taxon>Mycobacteriales</taxon>
        <taxon>Mycobacteriaceae</taxon>
        <taxon>Mycobacterium</taxon>
        <taxon>Mycobacterium simiae complex</taxon>
    </lineage>
</organism>
<comment type="caution">
    <text evidence="2">The sequence shown here is derived from an EMBL/GenBank/DDBJ whole genome shotgun (WGS) entry which is preliminary data.</text>
</comment>
<feature type="region of interest" description="Disordered" evidence="1">
    <location>
        <begin position="84"/>
        <end position="104"/>
    </location>
</feature>
<evidence type="ECO:0000313" key="3">
    <source>
        <dbReference type="Proteomes" id="UP000193285"/>
    </source>
</evidence>
<sequence>MTNGKARAAAVCGGAALVFAVGFGTVGAQAGAGGPLSSAMSPSSSGSATGDAGAGAIPVQPVGGGACIVGLNCGCIPHRTCPTPHAHPGNADANQHNAPAPQNP</sequence>
<accession>A0A1X2AS10</accession>
<dbReference type="OrthoDB" id="4751832at2"/>
<reference evidence="2 3" key="1">
    <citation type="journal article" date="2015" name="Emerg. Microbes Infect.">
        <title>Characterization of 17 strains belonging to the Mycobacterium simiae complex and description of Mycobacterium paraense sp. nov.</title>
        <authorList>
            <person name="Fusco da Costa A.R."/>
            <person name="Fedrizzi T."/>
            <person name="Lopes M.L."/>
            <person name="Pecorari M."/>
            <person name="Oliveira da Costa W.L."/>
            <person name="Giacobazzi E."/>
            <person name="da Costa Bahia J.R."/>
            <person name="De Sanctis V."/>
            <person name="Batista Lima K.V."/>
            <person name="Bertorelli R."/>
            <person name="Grottola A."/>
            <person name="Fabio A."/>
            <person name="Mariottini A."/>
            <person name="Ferretti P."/>
            <person name="Di Leva F."/>
            <person name="Fregni Serpini G."/>
            <person name="Tagliazucchi S."/>
            <person name="Rumpianesi F."/>
            <person name="Jousson O."/>
            <person name="Segata N."/>
            <person name="Tortoli E."/>
        </authorList>
    </citation>
    <scope>NUCLEOTIDE SEQUENCE [LARGE SCALE GENOMIC DNA]</scope>
    <source>
        <strain evidence="2 3">IEC33</strain>
    </source>
</reference>